<organism evidence="3 4">
    <name type="scientific">Blastococcus brunescens</name>
    <dbReference type="NCBI Taxonomy" id="1564165"/>
    <lineage>
        <taxon>Bacteria</taxon>
        <taxon>Bacillati</taxon>
        <taxon>Actinomycetota</taxon>
        <taxon>Actinomycetes</taxon>
        <taxon>Geodermatophilales</taxon>
        <taxon>Geodermatophilaceae</taxon>
        <taxon>Blastococcus</taxon>
    </lineage>
</organism>
<reference evidence="3 4" key="1">
    <citation type="submission" date="2023-12" db="EMBL/GenBank/DDBJ databases">
        <title>Blastococcus brunescens sp. nov., an actonobacterium isolated from sandstone collected in sahara desert.</title>
        <authorList>
            <person name="Gtari M."/>
            <person name="Ghodhbane F."/>
        </authorList>
    </citation>
    <scope>NUCLEOTIDE SEQUENCE [LARGE SCALE GENOMIC DNA]</scope>
    <source>
        <strain evidence="3 4">BMG 8361</strain>
    </source>
</reference>
<gene>
    <name evidence="3" type="ORF">U6N30_19330</name>
</gene>
<sequence>MSLVRGWSAEIGIALACAIWAVLFLTEPVQALVLGPATVVTVVPFRRRPLLAGLALIALEAIAWAVGVPPENAALLPPLLVVAFALRRYDTGRWGLAVLATVAAAGVARDPSIPDLIFVGIVVGGTAAFGAAIRRREREARTAQDTAAELRAQDPAEVARRVVAEERSRLAGETLDVVRQAVRTMRAHAGAAEQSLSSPDLEAVGIVGRRAVAELRRLLGLLREEAPAPRPPEEQSRSGNRAGWVDVGSAAALAALAAIEAIALTSAGEIPETGVLGLLLVAAVGGCVALRRVDAALACLLAALPGGGVGRRVPAAREHRQHGGVGVAVLVGGCGRPPVDPRGVGRAGRDHHGRHLPARRGQRAHHRGDVRGARRRRAAVDVPRPGRPGGRGHRDQPRGHAAGDVGARNPGRAAAAGARTA</sequence>
<feature type="compositionally biased region" description="Low complexity" evidence="1">
    <location>
        <begin position="406"/>
        <end position="421"/>
    </location>
</feature>
<feature type="region of interest" description="Disordered" evidence="1">
    <location>
        <begin position="339"/>
        <end position="421"/>
    </location>
</feature>
<protein>
    <submittedName>
        <fullName evidence="3">Uncharacterized protein</fullName>
    </submittedName>
</protein>
<keyword evidence="4" id="KW-1185">Reference proteome</keyword>
<accession>A0ABZ1AUD3</accession>
<feature type="transmembrane region" description="Helical" evidence="2">
    <location>
        <begin position="115"/>
        <end position="133"/>
    </location>
</feature>
<evidence type="ECO:0000256" key="2">
    <source>
        <dbReference type="SAM" id="Phobius"/>
    </source>
</evidence>
<keyword evidence="2" id="KW-0472">Membrane</keyword>
<feature type="transmembrane region" description="Helical" evidence="2">
    <location>
        <begin position="50"/>
        <end position="70"/>
    </location>
</feature>
<keyword evidence="2" id="KW-1133">Transmembrane helix</keyword>
<evidence type="ECO:0000313" key="3">
    <source>
        <dbReference type="EMBL" id="WRL62187.1"/>
    </source>
</evidence>
<evidence type="ECO:0000313" key="4">
    <source>
        <dbReference type="Proteomes" id="UP001324287"/>
    </source>
</evidence>
<dbReference type="Proteomes" id="UP001324287">
    <property type="component" value="Chromosome"/>
</dbReference>
<feature type="compositionally biased region" description="Basic residues" evidence="1">
    <location>
        <begin position="349"/>
        <end position="366"/>
    </location>
</feature>
<evidence type="ECO:0000256" key="1">
    <source>
        <dbReference type="SAM" id="MobiDB-lite"/>
    </source>
</evidence>
<keyword evidence="2" id="KW-0812">Transmembrane</keyword>
<name>A0ABZ1AUD3_9ACTN</name>
<dbReference type="EMBL" id="CP141261">
    <property type="protein sequence ID" value="WRL62187.1"/>
    <property type="molecule type" value="Genomic_DNA"/>
</dbReference>
<dbReference type="RefSeq" id="WP_324273542.1">
    <property type="nucleotide sequence ID" value="NZ_CP141261.1"/>
</dbReference>
<proteinExistence type="predicted"/>